<evidence type="ECO:0000256" key="1">
    <source>
        <dbReference type="SAM" id="MobiDB-lite"/>
    </source>
</evidence>
<accession>G3PS68</accession>
<reference evidence="2" key="1">
    <citation type="submission" date="2006-01" db="EMBL/GenBank/DDBJ databases">
        <authorList>
            <person name="Lindblad-Toh K."/>
            <person name="Mauceli E."/>
            <person name="Grabherr M."/>
            <person name="Chang J.L."/>
            <person name="Lander E.S."/>
        </authorList>
    </citation>
    <scope>NUCLEOTIDE SEQUENCE [LARGE SCALE GENOMIC DNA]</scope>
</reference>
<reference evidence="2" key="2">
    <citation type="submission" date="2024-04" db="UniProtKB">
        <authorList>
            <consortium name="Ensembl"/>
        </authorList>
    </citation>
    <scope>IDENTIFICATION</scope>
</reference>
<name>G3PS68_GASAC</name>
<proteinExistence type="predicted"/>
<dbReference type="InParanoid" id="G3PS68"/>
<organism evidence="2">
    <name type="scientific">Gasterosteus aculeatus</name>
    <name type="common">Three-spined stickleback</name>
    <dbReference type="NCBI Taxonomy" id="69293"/>
    <lineage>
        <taxon>Eukaryota</taxon>
        <taxon>Metazoa</taxon>
        <taxon>Chordata</taxon>
        <taxon>Craniata</taxon>
        <taxon>Vertebrata</taxon>
        <taxon>Euteleostomi</taxon>
        <taxon>Actinopterygii</taxon>
        <taxon>Neopterygii</taxon>
        <taxon>Teleostei</taxon>
        <taxon>Neoteleostei</taxon>
        <taxon>Acanthomorphata</taxon>
        <taxon>Eupercaria</taxon>
        <taxon>Perciformes</taxon>
        <taxon>Cottioidei</taxon>
        <taxon>Gasterosteales</taxon>
        <taxon>Gasterosteidae</taxon>
        <taxon>Gasterosteus</taxon>
    </lineage>
</organism>
<dbReference type="Ensembl" id="ENSGACT00000020493.1">
    <property type="protein sequence ID" value="ENSGACP00000020454.1"/>
    <property type="gene ID" value="ENSGACG00000015505.1"/>
</dbReference>
<protein>
    <submittedName>
        <fullName evidence="2">Uncharacterized protein</fullName>
    </submittedName>
</protein>
<feature type="region of interest" description="Disordered" evidence="1">
    <location>
        <begin position="166"/>
        <end position="186"/>
    </location>
</feature>
<feature type="compositionally biased region" description="Polar residues" evidence="1">
    <location>
        <begin position="166"/>
        <end position="179"/>
    </location>
</feature>
<dbReference type="AlphaFoldDB" id="G3PS68"/>
<sequence>MLYMLCVSIATYHFPLRFPGDRSVLISTHSNRCWKLSCGTKQTKSRENTTNTLITQQTVSSVFFFQPSSTSSTPVFRLNSTRKGKTMILKLRASRLEKVRSDKEWTDQEFGPFSWLSHIDDSSGSLQRKWTWRPAAEIPGPTEKSCTAGSNTVLCLNSTESLKSQLISKSSVGPRQHTGQLPGASV</sequence>
<evidence type="ECO:0000313" key="2">
    <source>
        <dbReference type="Ensembl" id="ENSGACP00000020454.1"/>
    </source>
</evidence>